<organism evidence="14 15">
    <name type="scientific">Methylotuvimicrobium alcaliphilum (strain DSM 19304 / NCIMB 14124 / VKM B-2133 / 20Z)</name>
    <name type="common">Methylomicrobium alcaliphilum</name>
    <dbReference type="NCBI Taxonomy" id="1091494"/>
    <lineage>
        <taxon>Bacteria</taxon>
        <taxon>Pseudomonadati</taxon>
        <taxon>Pseudomonadota</taxon>
        <taxon>Gammaproteobacteria</taxon>
        <taxon>Methylococcales</taxon>
        <taxon>Methylococcaceae</taxon>
        <taxon>Methylotuvimicrobium</taxon>
    </lineage>
</organism>
<evidence type="ECO:0000256" key="13">
    <source>
        <dbReference type="HAMAP-Rule" id="MF_00409"/>
    </source>
</evidence>
<dbReference type="GO" id="GO:0009244">
    <property type="term" value="P:lipopolysaccharide core region biosynthetic process"/>
    <property type="evidence" value="ECO:0007669"/>
    <property type="project" value="TreeGrafter"/>
</dbReference>
<feature type="binding site" evidence="13">
    <location>
        <begin position="81"/>
        <end position="88"/>
    </location>
    <ligand>
        <name>ATP</name>
        <dbReference type="ChEBI" id="CHEBI:30616"/>
    </ligand>
</feature>
<comment type="catalytic activity">
    <reaction evidence="13">
        <text>a lipid A disaccharide + ATP = a lipid IVA + ADP + H(+)</text>
        <dbReference type="Rhea" id="RHEA:67840"/>
        <dbReference type="ChEBI" id="CHEBI:15378"/>
        <dbReference type="ChEBI" id="CHEBI:30616"/>
        <dbReference type="ChEBI" id="CHEBI:176343"/>
        <dbReference type="ChEBI" id="CHEBI:176425"/>
        <dbReference type="ChEBI" id="CHEBI:456216"/>
        <dbReference type="EC" id="2.7.1.130"/>
    </reaction>
</comment>
<evidence type="ECO:0000256" key="7">
    <source>
        <dbReference type="ARBA" id="ARBA00022679"/>
    </source>
</evidence>
<comment type="similarity">
    <text evidence="13">Belongs to the LpxK family.</text>
</comment>
<dbReference type="EMBL" id="FO082060">
    <property type="protein sequence ID" value="CCE23244.1"/>
    <property type="molecule type" value="Genomic_DNA"/>
</dbReference>
<evidence type="ECO:0000256" key="10">
    <source>
        <dbReference type="ARBA" id="ARBA00022840"/>
    </source>
</evidence>
<evidence type="ECO:0000313" key="15">
    <source>
        <dbReference type="Proteomes" id="UP000008315"/>
    </source>
</evidence>
<keyword evidence="15" id="KW-1185">Reference proteome</keyword>
<dbReference type="PANTHER" id="PTHR42724:SF1">
    <property type="entry name" value="TETRAACYLDISACCHARIDE 4'-KINASE, MITOCHONDRIAL-RELATED"/>
    <property type="match status" value="1"/>
</dbReference>
<evidence type="ECO:0000256" key="2">
    <source>
        <dbReference type="ARBA" id="ARBA00004870"/>
    </source>
</evidence>
<evidence type="ECO:0000256" key="4">
    <source>
        <dbReference type="ARBA" id="ARBA00016436"/>
    </source>
</evidence>
<sequence>MRLFSRLATEQNSIAIKAENMTARSISLDTVWYQGRFPAKVLLPLSWVFRGVVELRRFFYRAGWVKNRRLPVPVIIVGNISVGGTGKTPLIIALARLLKRNGYKPGVISRGYGGEVRDAPVKVDPSGNAAVVGDESLLLSKHSDCPVAVGANRFEAGHLLLEQDGCDVILSDDGLQHYKLARDIEIAVVDGERQFGNGYCLPAGPLREPVERLFEVDFIIENGTKTEDERFSMTLNGDMAVNLTTGSAKPLQDFIGLSCHAVAGIGNPDRFFNKLTAAGLHCINHKFPDHYSYRADDIEFGECPVLMTEKDAVKCFGFARDTHWYVPVTAHLEPAFTNRFLTLLREKYDGYKIT</sequence>
<keyword evidence="6 13" id="KW-0441">Lipid A biosynthesis</keyword>
<dbReference type="PATRIC" id="fig|271065.3.peg.1598"/>
<evidence type="ECO:0000256" key="9">
    <source>
        <dbReference type="ARBA" id="ARBA00022777"/>
    </source>
</evidence>
<evidence type="ECO:0000256" key="12">
    <source>
        <dbReference type="ARBA" id="ARBA00029757"/>
    </source>
</evidence>
<dbReference type="HAMAP" id="MF_00409">
    <property type="entry name" value="LpxK"/>
    <property type="match status" value="1"/>
</dbReference>
<dbReference type="GO" id="GO:0009029">
    <property type="term" value="F:lipid-A 4'-kinase activity"/>
    <property type="evidence" value="ECO:0007669"/>
    <property type="project" value="UniProtKB-UniRule"/>
</dbReference>
<reference evidence="15" key="1">
    <citation type="journal article" date="2012" name="J. Bacteriol.">
        <title>Genome sequence of the haloalkaliphilic methanotrophic bacterium Methylomicrobium alcaliphilum 20Z.</title>
        <authorList>
            <person name="Vuilleumier S."/>
            <person name="Khmelenina V.N."/>
            <person name="Bringel F."/>
            <person name="Reshetnikov A.S."/>
            <person name="Lajus A."/>
            <person name="Mangenot S."/>
            <person name="Rouy Z."/>
            <person name="Op den Camp H.J."/>
            <person name="Jetten M.S."/>
            <person name="Dispirito A.A."/>
            <person name="Dunfield P."/>
            <person name="Klotz M.G."/>
            <person name="Semrau J.D."/>
            <person name="Stein L.Y."/>
            <person name="Barbe V."/>
            <person name="Medigue C."/>
            <person name="Trotsenko Y.A."/>
            <person name="Kalyuzhnaya M.G."/>
        </authorList>
    </citation>
    <scope>NUCLEOTIDE SEQUENCE [LARGE SCALE GENOMIC DNA]</scope>
    <source>
        <strain evidence="15">DSM 19304 / NCIMB 14124 / VKM B-2133 / 20Z</strain>
    </source>
</reference>
<dbReference type="Pfam" id="PF02606">
    <property type="entry name" value="LpxK"/>
    <property type="match status" value="1"/>
</dbReference>
<evidence type="ECO:0000256" key="3">
    <source>
        <dbReference type="ARBA" id="ARBA00012071"/>
    </source>
</evidence>
<dbReference type="CDD" id="cd01983">
    <property type="entry name" value="SIMIBI"/>
    <property type="match status" value="1"/>
</dbReference>
<keyword evidence="11 13" id="KW-0443">Lipid metabolism</keyword>
<dbReference type="NCBIfam" id="TIGR00682">
    <property type="entry name" value="lpxK"/>
    <property type="match status" value="1"/>
</dbReference>
<dbReference type="UniPathway" id="UPA00359">
    <property type="reaction ID" value="UER00482"/>
</dbReference>
<comment type="pathway">
    <text evidence="2 13">Glycolipid biosynthesis; lipid IV(A) biosynthesis; lipid IV(A) from (3R)-3-hydroxytetradecanoyl-[acyl-carrier-protein] and UDP-N-acetyl-alpha-D-glucosamine: step 6/6.</text>
</comment>
<dbReference type="EC" id="2.7.1.130" evidence="3 13"/>
<evidence type="ECO:0000313" key="14">
    <source>
        <dbReference type="EMBL" id="CCE23244.1"/>
    </source>
</evidence>
<dbReference type="GO" id="GO:0005524">
    <property type="term" value="F:ATP binding"/>
    <property type="evidence" value="ECO:0007669"/>
    <property type="project" value="UniProtKB-UniRule"/>
</dbReference>
<evidence type="ECO:0000256" key="11">
    <source>
        <dbReference type="ARBA" id="ARBA00023098"/>
    </source>
</evidence>
<evidence type="ECO:0000256" key="5">
    <source>
        <dbReference type="ARBA" id="ARBA00022516"/>
    </source>
</evidence>
<dbReference type="HOGENOM" id="CLU_038816_2_0_6"/>
<protein>
    <recommendedName>
        <fullName evidence="4 13">Tetraacyldisaccharide 4'-kinase</fullName>
        <ecNumber evidence="3 13">2.7.1.130</ecNumber>
    </recommendedName>
    <alternativeName>
        <fullName evidence="12 13">Lipid A 4'-kinase</fullName>
    </alternativeName>
</protein>
<evidence type="ECO:0000256" key="8">
    <source>
        <dbReference type="ARBA" id="ARBA00022741"/>
    </source>
</evidence>
<comment type="function">
    <text evidence="1 13">Transfers the gamma-phosphate of ATP to the 4'-position of a tetraacyldisaccharide 1-phosphate intermediate (termed DS-1-P) to form tetraacyldisaccharide 1,4'-bis-phosphate (lipid IVA).</text>
</comment>
<dbReference type="KEGG" id="mah:MEALZ_1556"/>
<keyword evidence="7 13" id="KW-0808">Transferase</keyword>
<dbReference type="GO" id="GO:0005886">
    <property type="term" value="C:plasma membrane"/>
    <property type="evidence" value="ECO:0007669"/>
    <property type="project" value="TreeGrafter"/>
</dbReference>
<keyword evidence="10 13" id="KW-0067">ATP-binding</keyword>
<dbReference type="InterPro" id="IPR003758">
    <property type="entry name" value="LpxK"/>
</dbReference>
<dbReference type="GO" id="GO:0009245">
    <property type="term" value="P:lipid A biosynthetic process"/>
    <property type="evidence" value="ECO:0007669"/>
    <property type="project" value="UniProtKB-UniRule"/>
</dbReference>
<keyword evidence="9 13" id="KW-0418">Kinase</keyword>
<evidence type="ECO:0000256" key="6">
    <source>
        <dbReference type="ARBA" id="ARBA00022556"/>
    </source>
</evidence>
<dbReference type="PANTHER" id="PTHR42724">
    <property type="entry name" value="TETRAACYLDISACCHARIDE 4'-KINASE"/>
    <property type="match status" value="1"/>
</dbReference>
<evidence type="ECO:0000256" key="1">
    <source>
        <dbReference type="ARBA" id="ARBA00002274"/>
    </source>
</evidence>
<dbReference type="AlphaFoldDB" id="G4SZA7"/>
<gene>
    <name evidence="13 14" type="primary">lpxK</name>
    <name evidence="14" type="ordered locus">MEALZ_1556</name>
</gene>
<keyword evidence="5 13" id="KW-0444">Lipid biosynthesis</keyword>
<dbReference type="SUPFAM" id="SSF52540">
    <property type="entry name" value="P-loop containing nucleoside triphosphate hydrolases"/>
    <property type="match status" value="1"/>
</dbReference>
<proteinExistence type="inferred from homology"/>
<dbReference type="InterPro" id="IPR027417">
    <property type="entry name" value="P-loop_NTPase"/>
</dbReference>
<dbReference type="Proteomes" id="UP000008315">
    <property type="component" value="Chromosome"/>
</dbReference>
<keyword evidence="8 13" id="KW-0547">Nucleotide-binding</keyword>
<accession>G4SZA7</accession>
<name>G4SZA7_META2</name>
<dbReference type="STRING" id="1091494.MEALZ_1556"/>